<dbReference type="SUPFAM" id="SSF54593">
    <property type="entry name" value="Glyoxalase/Bleomycin resistance protein/Dihydroxybiphenyl dioxygenase"/>
    <property type="match status" value="1"/>
</dbReference>
<dbReference type="RefSeq" id="WP_168549499.1">
    <property type="nucleotide sequence ID" value="NZ_JAAXPR010000014.1"/>
</dbReference>
<proteinExistence type="predicted"/>
<reference evidence="2 3" key="1">
    <citation type="submission" date="2020-04" db="EMBL/GenBank/DDBJ databases">
        <title>MicrobeNet Type strains.</title>
        <authorList>
            <person name="Nicholson A.C."/>
        </authorList>
    </citation>
    <scope>NUCLEOTIDE SEQUENCE [LARGE SCALE GENOMIC DNA]</scope>
    <source>
        <strain evidence="2 3">CCUG 69612</strain>
    </source>
</reference>
<evidence type="ECO:0000259" key="1">
    <source>
        <dbReference type="Pfam" id="PF00903"/>
    </source>
</evidence>
<dbReference type="AlphaFoldDB" id="A0A7X6N1Z8"/>
<dbReference type="InterPro" id="IPR029068">
    <property type="entry name" value="Glyas_Bleomycin-R_OHBP_Dase"/>
</dbReference>
<dbReference type="Gene3D" id="3.10.180.10">
    <property type="entry name" value="2,3-Dihydroxybiphenyl 1,2-Dioxygenase, domain 1"/>
    <property type="match status" value="1"/>
</dbReference>
<dbReference type="Proteomes" id="UP000522720">
    <property type="component" value="Unassembled WGS sequence"/>
</dbReference>
<dbReference type="Pfam" id="PF00903">
    <property type="entry name" value="Glyoxalase"/>
    <property type="match status" value="1"/>
</dbReference>
<protein>
    <submittedName>
        <fullName evidence="2">Glyoxalase</fullName>
    </submittedName>
</protein>
<comment type="caution">
    <text evidence="2">The sequence shown here is derived from an EMBL/GenBank/DDBJ whole genome shotgun (WGS) entry which is preliminary data.</text>
</comment>
<feature type="domain" description="Glyoxalase/fosfomycin resistance/dioxygenase" evidence="1">
    <location>
        <begin position="8"/>
        <end position="113"/>
    </location>
</feature>
<evidence type="ECO:0000313" key="2">
    <source>
        <dbReference type="EMBL" id="NKZ20752.1"/>
    </source>
</evidence>
<name>A0A7X6N1Z8_9STRE</name>
<dbReference type="EMBL" id="JAAXPR010000014">
    <property type="protein sequence ID" value="NKZ20752.1"/>
    <property type="molecule type" value="Genomic_DNA"/>
</dbReference>
<gene>
    <name evidence="2" type="ORF">HF992_07900</name>
</gene>
<sequence length="130" mass="14374">MFTEQFSLMLYVADVAAEQAFWEAVGFEILATSEQMGYQSFEMRSHAKSSTTITVYDKAFIQQVSPEVANHVPSILFESDDIYALQAKIAEQTDTASPVQTEPFLTFNFASPSGQYFAVKGRSSDGSTTN</sequence>
<organism evidence="2 3">
    <name type="scientific">Streptococcus ovuberis</name>
    <dbReference type="NCBI Taxonomy" id="1936207"/>
    <lineage>
        <taxon>Bacteria</taxon>
        <taxon>Bacillati</taxon>
        <taxon>Bacillota</taxon>
        <taxon>Bacilli</taxon>
        <taxon>Lactobacillales</taxon>
        <taxon>Streptococcaceae</taxon>
        <taxon>Streptococcus</taxon>
    </lineage>
</organism>
<accession>A0A7X6N1Z8</accession>
<dbReference type="InterPro" id="IPR004360">
    <property type="entry name" value="Glyas_Fos-R_dOase_dom"/>
</dbReference>
<keyword evidence="3" id="KW-1185">Reference proteome</keyword>
<evidence type="ECO:0000313" key="3">
    <source>
        <dbReference type="Proteomes" id="UP000522720"/>
    </source>
</evidence>